<dbReference type="GO" id="GO:0009279">
    <property type="term" value="C:cell outer membrane"/>
    <property type="evidence" value="ECO:0007669"/>
    <property type="project" value="UniProtKB-SubCell"/>
</dbReference>
<comment type="similarity">
    <text evidence="7">Belongs to the TonB-dependent receptor family.</text>
</comment>
<keyword evidence="11" id="KW-1185">Reference proteome</keyword>
<keyword evidence="3 7" id="KW-1134">Transmembrane beta strand</keyword>
<dbReference type="Gene3D" id="2.170.130.10">
    <property type="entry name" value="TonB-dependent receptor, plug domain"/>
    <property type="match status" value="1"/>
</dbReference>
<evidence type="ECO:0000256" key="2">
    <source>
        <dbReference type="ARBA" id="ARBA00022448"/>
    </source>
</evidence>
<name>A0A8H9FY57_9SPHI</name>
<evidence type="ECO:0000313" key="11">
    <source>
        <dbReference type="Proteomes" id="UP000614460"/>
    </source>
</evidence>
<dbReference type="InterPro" id="IPR037066">
    <property type="entry name" value="Plug_dom_sf"/>
</dbReference>
<gene>
    <name evidence="10" type="ORF">GCM10011516_14940</name>
</gene>
<evidence type="ECO:0000256" key="6">
    <source>
        <dbReference type="ARBA" id="ARBA00023237"/>
    </source>
</evidence>
<keyword evidence="5 7" id="KW-0472">Membrane</keyword>
<proteinExistence type="inferred from homology"/>
<keyword evidence="4 7" id="KW-0812">Transmembrane</keyword>
<dbReference type="Pfam" id="PF07715">
    <property type="entry name" value="Plug"/>
    <property type="match status" value="1"/>
</dbReference>
<dbReference type="InterPro" id="IPR023997">
    <property type="entry name" value="TonB-dep_OMP_SusC/RagA_CS"/>
</dbReference>
<evidence type="ECO:0000256" key="5">
    <source>
        <dbReference type="ARBA" id="ARBA00023136"/>
    </source>
</evidence>
<evidence type="ECO:0000256" key="3">
    <source>
        <dbReference type="ARBA" id="ARBA00022452"/>
    </source>
</evidence>
<evidence type="ECO:0000256" key="4">
    <source>
        <dbReference type="ARBA" id="ARBA00022692"/>
    </source>
</evidence>
<dbReference type="NCBIfam" id="TIGR04057">
    <property type="entry name" value="SusC_RagA_signa"/>
    <property type="match status" value="1"/>
</dbReference>
<dbReference type="InterPro" id="IPR039426">
    <property type="entry name" value="TonB-dep_rcpt-like"/>
</dbReference>
<dbReference type="InterPro" id="IPR008969">
    <property type="entry name" value="CarboxyPept-like_regulatory"/>
</dbReference>
<evidence type="ECO:0000313" key="10">
    <source>
        <dbReference type="EMBL" id="GGE18308.1"/>
    </source>
</evidence>
<evidence type="ECO:0000256" key="1">
    <source>
        <dbReference type="ARBA" id="ARBA00004571"/>
    </source>
</evidence>
<dbReference type="Proteomes" id="UP000614460">
    <property type="component" value="Unassembled WGS sequence"/>
</dbReference>
<evidence type="ECO:0000259" key="9">
    <source>
        <dbReference type="Pfam" id="PF07715"/>
    </source>
</evidence>
<dbReference type="EMBL" id="BMKM01000003">
    <property type="protein sequence ID" value="GGE18308.1"/>
    <property type="molecule type" value="Genomic_DNA"/>
</dbReference>
<accession>A0A8H9FY57</accession>
<dbReference type="SUPFAM" id="SSF49464">
    <property type="entry name" value="Carboxypeptidase regulatory domain-like"/>
    <property type="match status" value="1"/>
</dbReference>
<keyword evidence="6 7" id="KW-0998">Cell outer membrane</keyword>
<dbReference type="InterPro" id="IPR023996">
    <property type="entry name" value="TonB-dep_OMP_SusC/RagA"/>
</dbReference>
<keyword evidence="2 7" id="KW-0813">Transport</keyword>
<feature type="chain" id="PRO_5033987182" evidence="8">
    <location>
        <begin position="23"/>
        <end position="1066"/>
    </location>
</feature>
<dbReference type="AlphaFoldDB" id="A0A8H9FY57"/>
<dbReference type="InterPro" id="IPR036942">
    <property type="entry name" value="Beta-barrel_TonB_sf"/>
</dbReference>
<evidence type="ECO:0000256" key="7">
    <source>
        <dbReference type="PROSITE-ProRule" id="PRU01360"/>
    </source>
</evidence>
<dbReference type="PROSITE" id="PS52016">
    <property type="entry name" value="TONB_DEPENDENT_REC_3"/>
    <property type="match status" value="1"/>
</dbReference>
<comment type="caution">
    <text evidence="10">The sequence shown here is derived from an EMBL/GenBank/DDBJ whole genome shotgun (WGS) entry which is preliminary data.</text>
</comment>
<reference evidence="10" key="2">
    <citation type="submission" date="2020-09" db="EMBL/GenBank/DDBJ databases">
        <authorList>
            <person name="Sun Q."/>
            <person name="Zhou Y."/>
        </authorList>
    </citation>
    <scope>NUCLEOTIDE SEQUENCE</scope>
    <source>
        <strain evidence="10">CGMCC 1.15966</strain>
    </source>
</reference>
<dbReference type="Gene3D" id="2.40.170.20">
    <property type="entry name" value="TonB-dependent receptor, beta-barrel domain"/>
    <property type="match status" value="1"/>
</dbReference>
<organism evidence="10 11">
    <name type="scientific">Sphingobacterium cellulitidis</name>
    <dbReference type="NCBI Taxonomy" id="1768011"/>
    <lineage>
        <taxon>Bacteria</taxon>
        <taxon>Pseudomonadati</taxon>
        <taxon>Bacteroidota</taxon>
        <taxon>Sphingobacteriia</taxon>
        <taxon>Sphingobacteriales</taxon>
        <taxon>Sphingobacteriaceae</taxon>
        <taxon>Sphingobacterium</taxon>
    </lineage>
</organism>
<comment type="subcellular location">
    <subcellularLocation>
        <location evidence="1 7">Cell outer membrane</location>
        <topology evidence="1 7">Multi-pass membrane protein</topology>
    </subcellularLocation>
</comment>
<protein>
    <submittedName>
        <fullName evidence="10">SusC/RagA family TonB-linked outer membrane protein</fullName>
    </submittedName>
</protein>
<dbReference type="SUPFAM" id="SSF56935">
    <property type="entry name" value="Porins"/>
    <property type="match status" value="1"/>
</dbReference>
<keyword evidence="8" id="KW-0732">Signal</keyword>
<feature type="signal peptide" evidence="8">
    <location>
        <begin position="1"/>
        <end position="22"/>
    </location>
</feature>
<dbReference type="InterPro" id="IPR012910">
    <property type="entry name" value="Plug_dom"/>
</dbReference>
<reference evidence="10" key="1">
    <citation type="journal article" date="2014" name="Int. J. Syst. Evol. Microbiol.">
        <title>Complete genome sequence of Corynebacterium casei LMG S-19264T (=DSM 44701T), isolated from a smear-ripened cheese.</title>
        <authorList>
            <consortium name="US DOE Joint Genome Institute (JGI-PGF)"/>
            <person name="Walter F."/>
            <person name="Albersmeier A."/>
            <person name="Kalinowski J."/>
            <person name="Ruckert C."/>
        </authorList>
    </citation>
    <scope>NUCLEOTIDE SEQUENCE</scope>
    <source>
        <strain evidence="10">CGMCC 1.15966</strain>
    </source>
</reference>
<evidence type="ECO:0000256" key="8">
    <source>
        <dbReference type="SAM" id="SignalP"/>
    </source>
</evidence>
<dbReference type="NCBIfam" id="TIGR04056">
    <property type="entry name" value="OMP_RagA_SusC"/>
    <property type="match status" value="1"/>
</dbReference>
<dbReference type="RefSeq" id="WP_182498405.1">
    <property type="nucleotide sequence ID" value="NZ_BMKM01000003.1"/>
</dbReference>
<sequence>MMKTYITFCFFTILFQSTVVFGQNTIKGVVSDESDDGISGVSIRWNGDDKVWFSDDNGNFLIEKRGNGSELIFTHWSYDTLTVLPNEFESSLAVKMKGRNNVIKQINVVHTGYQKISRERSTGSYEVIGQSELNQRVTTNIMKNLEGFLPGVLFDNRNNDGRFYVRGINSVTEQLTSPLIVVDNFPYSGNINSINPQDVESVTVLKDAAAASIWGARAGNGVIIITTKKSQGNGVSVEGSMNFVTAQKPRLMEMKVLESRDFMEIEKEMFDQGIYDALLKEDNVSKTLLSPYVELLNQMRLGKISDQEAGKRIKSWERQDYRNDLLNEYFRNPISQKYRLSLNGGSPSFHNRISLTYDQDVHERMNERNRREGLLWNGTYLPVKNISINYTLSLNAQQGYRSLESLNFPMNPGGGRSSLYPYAQLVDENGNYLTMERGFPYRWLEQFQGSFPATWTYNPIENVRNSSGKNSINQLRTDLDLNYKPLNFLTLKLLYGFNFQSTEGEFHYKPGSYFVRNLQNTFSRLENGKPVSAIPNGGILDKNYSNLKEQRVRFQGDLDFPWNDNHHVNALLGAELSDQPVETNSFRYYGYDDEIKFHQQVDYLNTFPTFQGILGNAYIPRFGEIGSRNNRMVSFFGNLAYTFKNRYILTASARKDASNTFGIATNKRWNPLWSVGLCWELSKEKFLSDLDFVDNLKLRSTWGHSGNSGGIGSAEPIISIMAAPSNGLSPDPEGLISSMPYIDLKWEDVRMFNIGLDFHLFNSRLSGSLEYFDKKSTDLLANDPLEPTTGMLSMTKNVANMRGSGFDVSITSRNIQNRFFWTTNFYISMAKDKVTEFYGNEGQAKDILPSRGTNLQPTLNRSLYPVFAFHSKGLDKEGDPLGIYQGEVTKDYQQLTSDSLKNIKYFGSALPRFHGAIRNTFSYRGLTLNVNLVYKFGNYFVNNSISYTNLINGWEGHRDARYRWKNPGDEQLTTIPSLKLPLNSSRDLFYQFSEVLVEPAGLLRIQDINLSVPLRLNKQVGINIFCSVNNVGILWRQNRRGVDPENLSLPSPRSYTCGITFKPNLR</sequence>
<feature type="domain" description="TonB-dependent receptor plug" evidence="9">
    <location>
        <begin position="119"/>
        <end position="222"/>
    </location>
</feature>